<accession>A0A2Y8ZQ39</accession>
<dbReference type="InterPro" id="IPR036291">
    <property type="entry name" value="NAD(P)-bd_dom_sf"/>
</dbReference>
<dbReference type="Proteomes" id="UP000250028">
    <property type="component" value="Unassembled WGS sequence"/>
</dbReference>
<dbReference type="GO" id="GO:0005737">
    <property type="term" value="C:cytoplasm"/>
    <property type="evidence" value="ECO:0007669"/>
    <property type="project" value="TreeGrafter"/>
</dbReference>
<dbReference type="Gene3D" id="3.40.50.720">
    <property type="entry name" value="NAD(P)-binding Rossmann-like Domain"/>
    <property type="match status" value="1"/>
</dbReference>
<organism evidence="2 3">
    <name type="scientific">Branchiibius hedensis</name>
    <dbReference type="NCBI Taxonomy" id="672460"/>
    <lineage>
        <taxon>Bacteria</taxon>
        <taxon>Bacillati</taxon>
        <taxon>Actinomycetota</taxon>
        <taxon>Actinomycetes</taxon>
        <taxon>Micrococcales</taxon>
        <taxon>Dermacoccaceae</taxon>
        <taxon>Branchiibius</taxon>
    </lineage>
</organism>
<dbReference type="GO" id="GO:0004029">
    <property type="term" value="F:aldehyde dehydrogenase (NAD+) activity"/>
    <property type="evidence" value="ECO:0007669"/>
    <property type="project" value="TreeGrafter"/>
</dbReference>
<dbReference type="PANTHER" id="PTHR48079:SF6">
    <property type="entry name" value="NAD(P)-BINDING DOMAIN-CONTAINING PROTEIN-RELATED"/>
    <property type="match status" value="1"/>
</dbReference>
<dbReference type="AlphaFoldDB" id="A0A2Y8ZQ39"/>
<protein>
    <submittedName>
        <fullName evidence="2">Nucleoside-diphosphate-sugar epimerase</fullName>
    </submittedName>
</protein>
<name>A0A2Y8ZQ39_9MICO</name>
<dbReference type="PANTHER" id="PTHR48079">
    <property type="entry name" value="PROTEIN YEEZ"/>
    <property type="match status" value="1"/>
</dbReference>
<evidence type="ECO:0000313" key="2">
    <source>
        <dbReference type="EMBL" id="SSA33954.1"/>
    </source>
</evidence>
<sequence>MDLLVLGGTAWLGAQVVRTAVTRGHTITTMARARSGPPPSGVRFVRGDRSRVEAYPAGRFDAVIDVARDPALVTTALDALADRVGHWLFVSSCSVYADQSVPGGDETSPLLPALIGDYSDEQYGEAKVRCEQLIRDRMGQDRCFIARSGLIAGPGDSTDRTGYWPLRFAHPATDDGAVLIPDAPNQPVQWIDVRDLADWLVAAAEAALAGTFDAAGPATSFADHLTTVRSVTGHSGPVVAAAPTWLTEHGVAAWSGPRSLPIWLPDDYAGMLGRRAEEAAAAGLHTRPWSHTIADVLAWELQTGPGRVRRAGVSPDDERQLLAGRS</sequence>
<dbReference type="InterPro" id="IPR001509">
    <property type="entry name" value="Epimerase_deHydtase"/>
</dbReference>
<dbReference type="OrthoDB" id="7941246at2"/>
<dbReference type="EMBL" id="UESZ01000001">
    <property type="protein sequence ID" value="SSA33954.1"/>
    <property type="molecule type" value="Genomic_DNA"/>
</dbReference>
<keyword evidence="3" id="KW-1185">Reference proteome</keyword>
<gene>
    <name evidence="2" type="ORF">SAMN04489750_1251</name>
</gene>
<evidence type="ECO:0000259" key="1">
    <source>
        <dbReference type="Pfam" id="PF01370"/>
    </source>
</evidence>
<reference evidence="3" key="1">
    <citation type="submission" date="2016-10" db="EMBL/GenBank/DDBJ databases">
        <authorList>
            <person name="Varghese N."/>
            <person name="Submissions S."/>
        </authorList>
    </citation>
    <scope>NUCLEOTIDE SEQUENCE [LARGE SCALE GENOMIC DNA]</scope>
    <source>
        <strain evidence="3">DSM 22951</strain>
    </source>
</reference>
<proteinExistence type="predicted"/>
<dbReference type="RefSeq" id="WP_109684585.1">
    <property type="nucleotide sequence ID" value="NZ_QGDN01000001.1"/>
</dbReference>
<dbReference type="Pfam" id="PF01370">
    <property type="entry name" value="Epimerase"/>
    <property type="match status" value="1"/>
</dbReference>
<dbReference type="SUPFAM" id="SSF51735">
    <property type="entry name" value="NAD(P)-binding Rossmann-fold domains"/>
    <property type="match status" value="1"/>
</dbReference>
<feature type="domain" description="NAD-dependent epimerase/dehydratase" evidence="1">
    <location>
        <begin position="4"/>
        <end position="206"/>
    </location>
</feature>
<evidence type="ECO:0000313" key="3">
    <source>
        <dbReference type="Proteomes" id="UP000250028"/>
    </source>
</evidence>
<dbReference type="InterPro" id="IPR051783">
    <property type="entry name" value="NAD(P)-dependent_oxidoreduct"/>
</dbReference>